<evidence type="ECO:0000313" key="2">
    <source>
        <dbReference type="Proteomes" id="UP000320048"/>
    </source>
</evidence>
<accession>A0A537JGB4</accession>
<name>A0A537JGB4_9BACT</name>
<dbReference type="SUPFAM" id="SSF55811">
    <property type="entry name" value="Nudix"/>
    <property type="match status" value="1"/>
</dbReference>
<dbReference type="Proteomes" id="UP000320048">
    <property type="component" value="Unassembled WGS sequence"/>
</dbReference>
<dbReference type="AlphaFoldDB" id="A0A537JGB4"/>
<comment type="caution">
    <text evidence="1">The sequence shown here is derived from an EMBL/GenBank/DDBJ whole genome shotgun (WGS) entry which is preliminary data.</text>
</comment>
<organism evidence="1 2">
    <name type="scientific">Candidatus Segetimicrobium genomatis</name>
    <dbReference type="NCBI Taxonomy" id="2569760"/>
    <lineage>
        <taxon>Bacteria</taxon>
        <taxon>Bacillati</taxon>
        <taxon>Candidatus Sysuimicrobiota</taxon>
        <taxon>Candidatus Sysuimicrobiia</taxon>
        <taxon>Candidatus Sysuimicrobiales</taxon>
        <taxon>Candidatus Segetimicrobiaceae</taxon>
        <taxon>Candidatus Segetimicrobium</taxon>
    </lineage>
</organism>
<proteinExistence type="predicted"/>
<sequence length="197" mass="22044">MPEEVLVVPRARLFAAGGLHGFSSAGIATYLSAIATHAFFARRDRVENDPSLKQIIPYSVLRHEDRVFLVRRTRAGSEARLREKFSIGLGGHINPEDVGDARDSVEAGMRRELTEEVEVPAGWRARPVGVLNNDREEVGSVHFGIVYVVDLPSADVRVRERTKLQGVFATHDEVRAVYPQLETWSQFVVDAIDLREI</sequence>
<keyword evidence="1" id="KW-0378">Hydrolase</keyword>
<protein>
    <submittedName>
        <fullName evidence="1">NUDIX hydrolase</fullName>
    </submittedName>
</protein>
<dbReference type="EMBL" id="VBAO01000119">
    <property type="protein sequence ID" value="TMI82565.1"/>
    <property type="molecule type" value="Genomic_DNA"/>
</dbReference>
<dbReference type="InterPro" id="IPR015797">
    <property type="entry name" value="NUDIX_hydrolase-like_dom_sf"/>
</dbReference>
<dbReference type="GO" id="GO:0016787">
    <property type="term" value="F:hydrolase activity"/>
    <property type="evidence" value="ECO:0007669"/>
    <property type="project" value="UniProtKB-KW"/>
</dbReference>
<gene>
    <name evidence="1" type="ORF">E6H04_04525</name>
</gene>
<reference evidence="1 2" key="1">
    <citation type="journal article" date="2019" name="Nat. Microbiol.">
        <title>Mediterranean grassland soil C-N compound turnover is dependent on rainfall and depth, and is mediated by genomically divergent microorganisms.</title>
        <authorList>
            <person name="Diamond S."/>
            <person name="Andeer P.F."/>
            <person name="Li Z."/>
            <person name="Crits-Christoph A."/>
            <person name="Burstein D."/>
            <person name="Anantharaman K."/>
            <person name="Lane K.R."/>
            <person name="Thomas B.C."/>
            <person name="Pan C."/>
            <person name="Northen T.R."/>
            <person name="Banfield J.F."/>
        </authorList>
    </citation>
    <scope>NUCLEOTIDE SEQUENCE [LARGE SCALE GENOMIC DNA]</scope>
    <source>
        <strain evidence="1">NP_7</strain>
    </source>
</reference>
<dbReference type="Gene3D" id="3.90.79.10">
    <property type="entry name" value="Nucleoside Triphosphate Pyrophosphohydrolase"/>
    <property type="match status" value="1"/>
</dbReference>
<evidence type="ECO:0000313" key="1">
    <source>
        <dbReference type="EMBL" id="TMI82565.1"/>
    </source>
</evidence>